<protein>
    <submittedName>
        <fullName evidence="2">CopG family transcriptional regulator</fullName>
    </submittedName>
</protein>
<dbReference type="GO" id="GO:0006355">
    <property type="term" value="P:regulation of DNA-templated transcription"/>
    <property type="evidence" value="ECO:0007669"/>
    <property type="project" value="InterPro"/>
</dbReference>
<proteinExistence type="predicted"/>
<comment type="caution">
    <text evidence="2">The sequence shown here is derived from an EMBL/GenBank/DDBJ whole genome shotgun (WGS) entry which is preliminary data.</text>
</comment>
<evidence type="ECO:0000313" key="2">
    <source>
        <dbReference type="EMBL" id="HGT83276.1"/>
    </source>
</evidence>
<dbReference type="AlphaFoldDB" id="A0A7J3M2Y1"/>
<dbReference type="Gene3D" id="1.10.1220.10">
    <property type="entry name" value="Met repressor-like"/>
    <property type="match status" value="1"/>
</dbReference>
<dbReference type="EMBL" id="DSYZ01000114">
    <property type="protein sequence ID" value="HGT83276.1"/>
    <property type="molecule type" value="Genomic_DNA"/>
</dbReference>
<evidence type="ECO:0000259" key="1">
    <source>
        <dbReference type="Pfam" id="PF01402"/>
    </source>
</evidence>
<dbReference type="InterPro" id="IPR013321">
    <property type="entry name" value="Arc_rbn_hlx_hlx"/>
</dbReference>
<gene>
    <name evidence="2" type="ORF">ENT52_06070</name>
</gene>
<dbReference type="InterPro" id="IPR010985">
    <property type="entry name" value="Ribbon_hlx_hlx"/>
</dbReference>
<feature type="domain" description="Ribbon-helix-helix protein CopG" evidence="1">
    <location>
        <begin position="7"/>
        <end position="46"/>
    </location>
</feature>
<dbReference type="CDD" id="cd22235">
    <property type="entry name" value="RHH_CopG_archaea"/>
    <property type="match status" value="1"/>
</dbReference>
<dbReference type="InterPro" id="IPR002145">
    <property type="entry name" value="CopG"/>
</dbReference>
<organism evidence="2">
    <name type="scientific">Archaeoglobus fulgidus</name>
    <dbReference type="NCBI Taxonomy" id="2234"/>
    <lineage>
        <taxon>Archaea</taxon>
        <taxon>Methanobacteriati</taxon>
        <taxon>Methanobacteriota</taxon>
        <taxon>Archaeoglobi</taxon>
        <taxon>Archaeoglobales</taxon>
        <taxon>Archaeoglobaceae</taxon>
        <taxon>Archaeoglobus</taxon>
    </lineage>
</organism>
<sequence length="178" mass="20481">MEVGKMRRLTISLDDDTITKLEELAEKDGRSLSEVVRAAIANYYDLSLRETIPNLRRFLDLISSREYVVIDIGLWAAIADEINEKADEVFWETVEKVGFEHGLQFKEMGLKDVHSVLKLLEVTNWFKVRVISESVYGIVLTTRNEVKLVKKFLDGVFKSMGLNVEFSEGLRKLLVKRI</sequence>
<accession>A0A7J3M2Y1</accession>
<dbReference type="Pfam" id="PF01402">
    <property type="entry name" value="RHH_1"/>
    <property type="match status" value="1"/>
</dbReference>
<reference evidence="2" key="1">
    <citation type="journal article" date="2020" name="mSystems">
        <title>Genome- and Community-Level Interaction Insights into Carbon Utilization and Element Cycling Functions of Hydrothermarchaeota in Hydrothermal Sediment.</title>
        <authorList>
            <person name="Zhou Z."/>
            <person name="Liu Y."/>
            <person name="Xu W."/>
            <person name="Pan J."/>
            <person name="Luo Z.H."/>
            <person name="Li M."/>
        </authorList>
    </citation>
    <scope>NUCLEOTIDE SEQUENCE [LARGE SCALE GENOMIC DNA]</scope>
    <source>
        <strain evidence="2">SpSt-587</strain>
    </source>
</reference>
<name>A0A7J3M2Y1_ARCFL</name>
<dbReference type="SUPFAM" id="SSF47598">
    <property type="entry name" value="Ribbon-helix-helix"/>
    <property type="match status" value="1"/>
</dbReference>